<organism evidence="2 3">
    <name type="scientific">Paenibacillus yonginensis</name>
    <dbReference type="NCBI Taxonomy" id="1462996"/>
    <lineage>
        <taxon>Bacteria</taxon>
        <taxon>Bacillati</taxon>
        <taxon>Bacillota</taxon>
        <taxon>Bacilli</taxon>
        <taxon>Bacillales</taxon>
        <taxon>Paenibacillaceae</taxon>
        <taxon>Paenibacillus</taxon>
    </lineage>
</organism>
<evidence type="ECO:0000259" key="1">
    <source>
        <dbReference type="Pfam" id="PF12697"/>
    </source>
</evidence>
<feature type="domain" description="AB hydrolase-1" evidence="1">
    <location>
        <begin position="11"/>
        <end position="228"/>
    </location>
</feature>
<accession>A0A1B1N2Z8</accession>
<sequence length="249" mass="27684">MQQHFHEEIGFVFIHGAGLEGQVWSKVVEGFEHPYLLVEFPLRKSSFDSRSGLSLEDYVTHMKKQVEDWEIRRFVIVAHSLGGVFASRLASEWTDRLVGIVAVGAAIPKNGGSFLSILPFPQKQLMSVILRLSGTTPPESAIRKGLCSDLSPAQATEVVSGFIPEAVRVYTDRIHVSVPDVPKLYVKLTQDKELSPSLQDKMIANFSPQSVQVLETGHLPMLSHPQGLRSILVNFLSEELKQRSLQGQI</sequence>
<dbReference type="Pfam" id="PF12697">
    <property type="entry name" value="Abhydrolase_6"/>
    <property type="match status" value="1"/>
</dbReference>
<dbReference type="AlphaFoldDB" id="A0A1B1N2Z8"/>
<dbReference type="RefSeq" id="WP_068697816.1">
    <property type="nucleotide sequence ID" value="NZ_CP014167.1"/>
</dbReference>
<dbReference type="KEGG" id="pyg:AWM70_15165"/>
<dbReference type="EMBL" id="CP014167">
    <property type="protein sequence ID" value="ANS75775.1"/>
    <property type="molecule type" value="Genomic_DNA"/>
</dbReference>
<proteinExistence type="predicted"/>
<gene>
    <name evidence="2" type="ORF">AWM70_15165</name>
</gene>
<dbReference type="PANTHER" id="PTHR37017">
    <property type="entry name" value="AB HYDROLASE-1 DOMAIN-CONTAINING PROTEIN-RELATED"/>
    <property type="match status" value="1"/>
</dbReference>
<dbReference type="InterPro" id="IPR000073">
    <property type="entry name" value="AB_hydrolase_1"/>
</dbReference>
<dbReference type="Proteomes" id="UP000092573">
    <property type="component" value="Chromosome"/>
</dbReference>
<dbReference type="InterPro" id="IPR029058">
    <property type="entry name" value="AB_hydrolase_fold"/>
</dbReference>
<keyword evidence="3" id="KW-1185">Reference proteome</keyword>
<dbReference type="Gene3D" id="3.40.50.1820">
    <property type="entry name" value="alpha/beta hydrolase"/>
    <property type="match status" value="1"/>
</dbReference>
<reference evidence="2 3" key="1">
    <citation type="submission" date="2016-01" db="EMBL/GenBank/DDBJ databases">
        <title>Complete Genome Sequence of Paenibacillus yonginensis DCY84, a novel Plant Growth-Promoting Bacteria with Elicitation of Induced Systemic Resistance.</title>
        <authorList>
            <person name="Kim Y.J."/>
            <person name="Yang D.C."/>
            <person name="Sukweenadhi J."/>
        </authorList>
    </citation>
    <scope>NUCLEOTIDE SEQUENCE [LARGE SCALE GENOMIC DNA]</scope>
    <source>
        <strain evidence="2 3">DCY84</strain>
    </source>
</reference>
<dbReference type="InterPro" id="IPR052897">
    <property type="entry name" value="Sec-Metab_Biosynth_Hydrolase"/>
</dbReference>
<protein>
    <submittedName>
        <fullName evidence="2">Alpha/beta hydrolase</fullName>
    </submittedName>
</protein>
<dbReference type="OrthoDB" id="9112061at2"/>
<evidence type="ECO:0000313" key="2">
    <source>
        <dbReference type="EMBL" id="ANS75775.1"/>
    </source>
</evidence>
<dbReference type="SUPFAM" id="SSF53474">
    <property type="entry name" value="alpha/beta-Hydrolases"/>
    <property type="match status" value="1"/>
</dbReference>
<name>A0A1B1N2Z8_9BACL</name>
<dbReference type="GO" id="GO:0016787">
    <property type="term" value="F:hydrolase activity"/>
    <property type="evidence" value="ECO:0007669"/>
    <property type="project" value="UniProtKB-KW"/>
</dbReference>
<keyword evidence="2" id="KW-0378">Hydrolase</keyword>
<dbReference type="STRING" id="1462996.AWM70_15165"/>
<dbReference type="PANTHER" id="PTHR37017:SF11">
    <property type="entry name" value="ESTERASE_LIPASE_THIOESTERASE DOMAIN-CONTAINING PROTEIN"/>
    <property type="match status" value="1"/>
</dbReference>
<evidence type="ECO:0000313" key="3">
    <source>
        <dbReference type="Proteomes" id="UP000092573"/>
    </source>
</evidence>